<keyword evidence="4" id="KW-0934">Plastid</keyword>
<protein>
    <recommendedName>
        <fullName evidence="3">Uncharacterized protein ycf33</fullName>
    </recommendedName>
</protein>
<dbReference type="InterPro" id="IPR008470">
    <property type="entry name" value="Uncharacterised_Ycf33"/>
</dbReference>
<dbReference type="Pfam" id="PF05421">
    <property type="entry name" value="DUF751"/>
    <property type="match status" value="1"/>
</dbReference>
<dbReference type="GO" id="GO:0009536">
    <property type="term" value="C:plastid"/>
    <property type="evidence" value="ECO:0007669"/>
    <property type="project" value="UniProtKB-SubCell"/>
</dbReference>
<keyword evidence="5" id="KW-0472">Membrane</keyword>
<evidence type="ECO:0000256" key="5">
    <source>
        <dbReference type="SAM" id="Phobius"/>
    </source>
</evidence>
<dbReference type="OrthoDB" id="1900844at2759"/>
<keyword evidence="5" id="KW-1133">Transmembrane helix</keyword>
<evidence type="ECO:0000313" key="6">
    <source>
        <dbReference type="EMBL" id="KXZ46528.1"/>
    </source>
</evidence>
<reference evidence="7" key="1">
    <citation type="journal article" date="2016" name="Nat. Commun.">
        <title>The Gonium pectorale genome demonstrates co-option of cell cycle regulation during the evolution of multicellularity.</title>
        <authorList>
            <person name="Hanschen E.R."/>
            <person name="Marriage T.N."/>
            <person name="Ferris P.J."/>
            <person name="Hamaji T."/>
            <person name="Toyoda A."/>
            <person name="Fujiyama A."/>
            <person name="Neme R."/>
            <person name="Noguchi H."/>
            <person name="Minakuchi Y."/>
            <person name="Suzuki M."/>
            <person name="Kawai-Toyooka H."/>
            <person name="Smith D.R."/>
            <person name="Sparks H."/>
            <person name="Anderson J."/>
            <person name="Bakaric R."/>
            <person name="Luria V."/>
            <person name="Karger A."/>
            <person name="Kirschner M.W."/>
            <person name="Durand P.M."/>
            <person name="Michod R.E."/>
            <person name="Nozaki H."/>
            <person name="Olson B.J."/>
        </authorList>
    </citation>
    <scope>NUCLEOTIDE SEQUENCE [LARGE SCALE GENOMIC DNA]</scope>
    <source>
        <strain evidence="7">NIES-2863</strain>
    </source>
</reference>
<sequence>MDLADSHAQPLAELAEQDFWSNIARYGRYFVTVMLGTGYVMLRPLQGMLKKPVTAVFAILALVGLVLGTRVALELMLGINEYDYNPENFRIVDSVREYGQ</sequence>
<keyword evidence="5" id="KW-0812">Transmembrane</keyword>
<keyword evidence="7" id="KW-1185">Reference proteome</keyword>
<comment type="similarity">
    <text evidence="2">Belongs to the ycf33 family.</text>
</comment>
<dbReference type="PANTHER" id="PTHR36049:SF3">
    <property type="match status" value="1"/>
</dbReference>
<comment type="subcellular location">
    <subcellularLocation>
        <location evidence="1">Plastid</location>
    </subcellularLocation>
</comment>
<organism evidence="6 7">
    <name type="scientific">Gonium pectorale</name>
    <name type="common">Green alga</name>
    <dbReference type="NCBI Taxonomy" id="33097"/>
    <lineage>
        <taxon>Eukaryota</taxon>
        <taxon>Viridiplantae</taxon>
        <taxon>Chlorophyta</taxon>
        <taxon>core chlorophytes</taxon>
        <taxon>Chlorophyceae</taxon>
        <taxon>CS clade</taxon>
        <taxon>Chlamydomonadales</taxon>
        <taxon>Volvocaceae</taxon>
        <taxon>Gonium</taxon>
    </lineage>
</organism>
<proteinExistence type="inferred from homology"/>
<evidence type="ECO:0000256" key="4">
    <source>
        <dbReference type="ARBA" id="ARBA00022640"/>
    </source>
</evidence>
<feature type="transmembrane region" description="Helical" evidence="5">
    <location>
        <begin position="26"/>
        <end position="42"/>
    </location>
</feature>
<evidence type="ECO:0000313" key="7">
    <source>
        <dbReference type="Proteomes" id="UP000075714"/>
    </source>
</evidence>
<dbReference type="PANTHER" id="PTHR36049">
    <property type="entry name" value="TRANSMEMBRANE PROTEIN"/>
    <property type="match status" value="1"/>
</dbReference>
<gene>
    <name evidence="6" type="ORF">GPECTOR_43g965</name>
</gene>
<dbReference type="EMBL" id="LSYV01000044">
    <property type="protein sequence ID" value="KXZ46528.1"/>
    <property type="molecule type" value="Genomic_DNA"/>
</dbReference>
<dbReference type="AlphaFoldDB" id="A0A150G9M2"/>
<evidence type="ECO:0000256" key="2">
    <source>
        <dbReference type="ARBA" id="ARBA00010985"/>
    </source>
</evidence>
<name>A0A150G9M2_GONPE</name>
<comment type="caution">
    <text evidence="6">The sequence shown here is derived from an EMBL/GenBank/DDBJ whole genome shotgun (WGS) entry which is preliminary data.</text>
</comment>
<dbReference type="Proteomes" id="UP000075714">
    <property type="component" value="Unassembled WGS sequence"/>
</dbReference>
<accession>A0A150G9M2</accession>
<feature type="transmembrane region" description="Helical" evidence="5">
    <location>
        <begin position="54"/>
        <end position="73"/>
    </location>
</feature>
<evidence type="ECO:0000256" key="3">
    <source>
        <dbReference type="ARBA" id="ARBA00021584"/>
    </source>
</evidence>
<evidence type="ECO:0000256" key="1">
    <source>
        <dbReference type="ARBA" id="ARBA00004474"/>
    </source>
</evidence>